<dbReference type="Proteomes" id="UP000631114">
    <property type="component" value="Unassembled WGS sequence"/>
</dbReference>
<reference evidence="1 2" key="1">
    <citation type="submission" date="2020-10" db="EMBL/GenBank/DDBJ databases">
        <title>The Coptis chinensis genome and diversification of protoberbering-type alkaloids.</title>
        <authorList>
            <person name="Wang B."/>
            <person name="Shu S."/>
            <person name="Song C."/>
            <person name="Liu Y."/>
        </authorList>
    </citation>
    <scope>NUCLEOTIDE SEQUENCE [LARGE SCALE GENOMIC DNA]</scope>
    <source>
        <strain evidence="1">HL-2020</strain>
        <tissue evidence="1">Leaf</tissue>
    </source>
</reference>
<protein>
    <submittedName>
        <fullName evidence="1">Uncharacterized protein</fullName>
    </submittedName>
</protein>
<comment type="caution">
    <text evidence="1">The sequence shown here is derived from an EMBL/GenBank/DDBJ whole genome shotgun (WGS) entry which is preliminary data.</text>
</comment>
<dbReference type="AlphaFoldDB" id="A0A835IRB0"/>
<evidence type="ECO:0000313" key="1">
    <source>
        <dbReference type="EMBL" id="KAF9621237.1"/>
    </source>
</evidence>
<dbReference type="OrthoDB" id="1166390at2759"/>
<accession>A0A835IRB0</accession>
<keyword evidence="2" id="KW-1185">Reference proteome</keyword>
<name>A0A835IRB0_9MAGN</name>
<sequence length="143" mass="16324">MVVEDHIEEDENVELEEEHDEEIEKMVDMKIMRAWNLLVLLPKAPRIRPCWWTPPAESTIKVNCDGLAVWNPRPAGIRSTFRDASVYYCIYLTLSSAGSHVSFVDDASTKVGGGKDGRLWKQMETDMKKMAVEIAEIRSLELN</sequence>
<dbReference type="EMBL" id="JADFTS010000002">
    <property type="protein sequence ID" value="KAF9621237.1"/>
    <property type="molecule type" value="Genomic_DNA"/>
</dbReference>
<organism evidence="1 2">
    <name type="scientific">Coptis chinensis</name>
    <dbReference type="NCBI Taxonomy" id="261450"/>
    <lineage>
        <taxon>Eukaryota</taxon>
        <taxon>Viridiplantae</taxon>
        <taxon>Streptophyta</taxon>
        <taxon>Embryophyta</taxon>
        <taxon>Tracheophyta</taxon>
        <taxon>Spermatophyta</taxon>
        <taxon>Magnoliopsida</taxon>
        <taxon>Ranunculales</taxon>
        <taxon>Ranunculaceae</taxon>
        <taxon>Coptidoideae</taxon>
        <taxon>Coptis</taxon>
    </lineage>
</organism>
<gene>
    <name evidence="1" type="ORF">IFM89_016731</name>
</gene>
<evidence type="ECO:0000313" key="2">
    <source>
        <dbReference type="Proteomes" id="UP000631114"/>
    </source>
</evidence>
<proteinExistence type="predicted"/>